<protein>
    <submittedName>
        <fullName evidence="1">Zinc peptidase</fullName>
    </submittedName>
</protein>
<comment type="caution">
    <text evidence="1">The sequence shown here is derived from an EMBL/GenBank/DDBJ whole genome shotgun (WGS) entry which is preliminary data.</text>
</comment>
<gene>
    <name evidence="1" type="ORF">NF717_05020</name>
</gene>
<dbReference type="AlphaFoldDB" id="A0A9X4SET6"/>
<sequence length="144" mass="17075">MKLINELSLEVGATIKYFNKEESQFLRDGMKFTVNGEDYLLVSDDNSETQTENIMYHEIGHSFYGHKHHDCYAFSLRSKQEKEAHKYMIEQRADQWLSAYDWEAQYIDYNAFMKHFEIDRRLYNLVVDVFDEILGSSQSDTASM</sequence>
<evidence type="ECO:0000313" key="1">
    <source>
        <dbReference type="EMBL" id="MDG6145017.1"/>
    </source>
</evidence>
<keyword evidence="2" id="KW-1185">Reference proteome</keyword>
<organism evidence="1 2">
    <name type="scientific">Lactococcus formosensis</name>
    <dbReference type="NCBI Taxonomy" id="1281486"/>
    <lineage>
        <taxon>Bacteria</taxon>
        <taxon>Bacillati</taxon>
        <taxon>Bacillota</taxon>
        <taxon>Bacilli</taxon>
        <taxon>Lactobacillales</taxon>
        <taxon>Streptococcaceae</taxon>
        <taxon>Lactococcus</taxon>
    </lineage>
</organism>
<accession>A0A9X4SET6</accession>
<proteinExistence type="predicted"/>
<name>A0A9X4SET6_9LACT</name>
<dbReference type="Proteomes" id="UP001153199">
    <property type="component" value="Unassembled WGS sequence"/>
</dbReference>
<dbReference type="EMBL" id="JAMWFV010000004">
    <property type="protein sequence ID" value="MDG6145017.1"/>
    <property type="molecule type" value="Genomic_DNA"/>
</dbReference>
<dbReference type="RefSeq" id="WP_279361216.1">
    <property type="nucleotide sequence ID" value="NZ_JAMWFG010000001.1"/>
</dbReference>
<reference evidence="1" key="1">
    <citation type="submission" date="2022-06" db="EMBL/GenBank/DDBJ databases">
        <title>Lactococcus from bovine mastitis in China.</title>
        <authorList>
            <person name="Lin Y."/>
            <person name="Han B."/>
        </authorList>
    </citation>
    <scope>NUCLEOTIDE SEQUENCE</scope>
    <source>
        <strain evidence="1">Ningxia-I-26</strain>
    </source>
</reference>
<evidence type="ECO:0000313" key="2">
    <source>
        <dbReference type="Proteomes" id="UP001153199"/>
    </source>
</evidence>